<dbReference type="Pfam" id="PF05475">
    <property type="entry name" value="Chlam_vir"/>
    <property type="match status" value="1"/>
</dbReference>
<evidence type="ECO:0000259" key="2">
    <source>
        <dbReference type="Pfam" id="PF20858"/>
    </source>
</evidence>
<feature type="domain" description="Virulence plasmid protein pGP3-D N-terminal" evidence="2">
    <location>
        <begin position="1"/>
        <end position="58"/>
    </location>
</feature>
<reference evidence="3" key="1">
    <citation type="journal article" date="1997" name="Microbiology">
        <title>Plasmid diversity in Chlamydia.</title>
        <authorList>
            <person name="Thomas N.S."/>
            <person name="Clarke I.N."/>
            <person name="Storey C.C."/>
            <person name="Lusher M."/>
        </authorList>
    </citation>
    <scope>NUCLEOTIDE SEQUENCE</scope>
    <source>
        <plasmid evidence="3">pCpnE1</plasmid>
    </source>
</reference>
<accession>Q46275</accession>
<dbReference type="InterPro" id="IPR008444">
    <property type="entry name" value="Chlamydia_pGP3"/>
</dbReference>
<dbReference type="Pfam" id="PF20858">
    <property type="entry name" value="Pgp3_N"/>
    <property type="match status" value="1"/>
</dbReference>
<name>Q46275_CHLPN</name>
<evidence type="ECO:0000313" key="3">
    <source>
        <dbReference type="EMBL" id="CAA57588.1"/>
    </source>
</evidence>
<dbReference type="Gene3D" id="6.20.30.10">
    <property type="match status" value="1"/>
</dbReference>
<dbReference type="AlphaFoldDB" id="Q46275"/>
<organism evidence="3">
    <name type="scientific">Chlamydia pneumoniae</name>
    <name type="common">Chlamydophila pneumoniae</name>
    <dbReference type="NCBI Taxonomy" id="83558"/>
    <lineage>
        <taxon>Bacteria</taxon>
        <taxon>Pseudomonadati</taxon>
        <taxon>Chlamydiota</taxon>
        <taxon>Chlamydiia</taxon>
        <taxon>Chlamydiales</taxon>
        <taxon>Chlamydiaceae</taxon>
        <taxon>Chlamydia/Chlamydophila group</taxon>
        <taxon>Chlamydia</taxon>
    </lineage>
</organism>
<dbReference type="InterPro" id="IPR033758">
    <property type="entry name" value="pGP3_C"/>
</dbReference>
<dbReference type="InterPro" id="IPR049000">
    <property type="entry name" value="PGP3-D_N"/>
</dbReference>
<geneLocation type="plasmid" evidence="3">
    <name>pCpnE1</name>
</geneLocation>
<sequence>MGNSGFYLQDTQNTIFADNIRLGQMTTVLKKDEVIIGTDTTPTVTKFSGDKGIVITTDSTITPSSTTFSLDMEAVIKEVTDKILTQIEDELVKDIIKNITQSLIEEVIKKIHIDPSFSYSRAFKDVNITNKIQCNGLFTKENIGNLDGGTEIASSSVTPDNANSMFLICADIIATRMEGTVALALVKEGDLSPCSISYGYSAGYPNIISLRATVGNKTTAPVKFSLRAGGMDSGVVWVNAMPNGEKILGVDAVSKITILEVKPQTNG</sequence>
<dbReference type="PIRSF" id="PIRSF016070">
    <property type="entry name" value="Chlamydia_vir"/>
    <property type="match status" value="1"/>
</dbReference>
<dbReference type="Gene3D" id="6.10.250.2680">
    <property type="match status" value="1"/>
</dbReference>
<evidence type="ECO:0000259" key="1">
    <source>
        <dbReference type="Pfam" id="PF05475"/>
    </source>
</evidence>
<proteinExistence type="predicted"/>
<protein>
    <submittedName>
        <fullName evidence="3">Chlamydophila pneumoniae plasmid DNA</fullName>
    </submittedName>
</protein>
<keyword evidence="3" id="KW-0614">Plasmid</keyword>
<dbReference type="Gene3D" id="2.60.120.1340">
    <property type="match status" value="1"/>
</dbReference>
<dbReference type="EMBL" id="X82078">
    <property type="protein sequence ID" value="CAA57588.1"/>
    <property type="molecule type" value="Genomic_DNA"/>
</dbReference>
<feature type="domain" description="pGP3 C-terminal" evidence="1">
    <location>
        <begin position="122"/>
        <end position="267"/>
    </location>
</feature>